<comment type="caution">
    <text evidence="5">The sequence shown here is derived from an EMBL/GenBank/DDBJ whole genome shotgun (WGS) entry which is preliminary data.</text>
</comment>
<dbReference type="PANTHER" id="PTHR42789">
    <property type="entry name" value="D-ISOMER SPECIFIC 2-HYDROXYACID DEHYDROGENASE FAMILY PROTEIN (AFU_ORTHOLOGUE AFUA_6G10090)"/>
    <property type="match status" value="1"/>
</dbReference>
<name>X1SVX5_9ZZZZ</name>
<evidence type="ECO:0000313" key="5">
    <source>
        <dbReference type="EMBL" id="GAI97237.1"/>
    </source>
</evidence>
<evidence type="ECO:0000256" key="1">
    <source>
        <dbReference type="ARBA" id="ARBA00005854"/>
    </source>
</evidence>
<evidence type="ECO:0000256" key="2">
    <source>
        <dbReference type="ARBA" id="ARBA00023002"/>
    </source>
</evidence>
<proteinExistence type="inferred from homology"/>
<organism evidence="5">
    <name type="scientific">marine sediment metagenome</name>
    <dbReference type="NCBI Taxonomy" id="412755"/>
    <lineage>
        <taxon>unclassified sequences</taxon>
        <taxon>metagenomes</taxon>
        <taxon>ecological metagenomes</taxon>
    </lineage>
</organism>
<evidence type="ECO:0000256" key="3">
    <source>
        <dbReference type="ARBA" id="ARBA00023027"/>
    </source>
</evidence>
<reference evidence="5" key="1">
    <citation type="journal article" date="2014" name="Front. Microbiol.">
        <title>High frequency of phylogenetically diverse reductive dehalogenase-homologous genes in deep subseafloor sedimentary metagenomes.</title>
        <authorList>
            <person name="Kawai M."/>
            <person name="Futagami T."/>
            <person name="Toyoda A."/>
            <person name="Takaki Y."/>
            <person name="Nishi S."/>
            <person name="Hori S."/>
            <person name="Arai W."/>
            <person name="Tsubouchi T."/>
            <person name="Morono Y."/>
            <person name="Uchiyama I."/>
            <person name="Ito T."/>
            <person name="Fujiyama A."/>
            <person name="Inagaki F."/>
            <person name="Takami H."/>
        </authorList>
    </citation>
    <scope>NUCLEOTIDE SEQUENCE</scope>
    <source>
        <strain evidence="5">Expedition CK06-06</strain>
    </source>
</reference>
<protein>
    <recommendedName>
        <fullName evidence="4">D-isomer specific 2-hydroxyacid dehydrogenase catalytic domain-containing protein</fullName>
    </recommendedName>
</protein>
<feature type="domain" description="D-isomer specific 2-hydroxyacid dehydrogenase catalytic" evidence="4">
    <location>
        <begin position="27"/>
        <end position="110"/>
    </location>
</feature>
<dbReference type="EMBL" id="BARW01016965">
    <property type="protein sequence ID" value="GAI97237.1"/>
    <property type="molecule type" value="Genomic_DNA"/>
</dbReference>
<feature type="non-terminal residue" evidence="5">
    <location>
        <position position="145"/>
    </location>
</feature>
<dbReference type="InterPro" id="IPR006139">
    <property type="entry name" value="D-isomer_2_OHA_DH_cat_dom"/>
</dbReference>
<dbReference type="GO" id="GO:0016616">
    <property type="term" value="F:oxidoreductase activity, acting on the CH-OH group of donors, NAD or NADP as acceptor"/>
    <property type="evidence" value="ECO:0007669"/>
    <property type="project" value="InterPro"/>
</dbReference>
<sequence>MAYKVILTYDVGPTDIEERALAKVRAELIKADWKTEDDLVRICRDIDAVAILIGPGAPITKRVIDAMPNLKILSRMGIGVNNIDINAATERSIPVSVVLDYCISEVSDHAMAFILAFARRIIPACCSPSRKVMSCIFTCLGGLKS</sequence>
<comment type="similarity">
    <text evidence="1">Belongs to the D-isomer specific 2-hydroxyacid dehydrogenase family.</text>
</comment>
<dbReference type="Gene3D" id="3.40.50.720">
    <property type="entry name" value="NAD(P)-binding Rossmann-like Domain"/>
    <property type="match status" value="1"/>
</dbReference>
<dbReference type="InterPro" id="IPR050857">
    <property type="entry name" value="D-2-hydroxyacid_DH"/>
</dbReference>
<accession>X1SVX5</accession>
<evidence type="ECO:0000259" key="4">
    <source>
        <dbReference type="Pfam" id="PF00389"/>
    </source>
</evidence>
<gene>
    <name evidence="5" type="ORF">S12H4_29414</name>
</gene>
<dbReference type="SUPFAM" id="SSF52283">
    <property type="entry name" value="Formate/glycerate dehydrogenase catalytic domain-like"/>
    <property type="match status" value="1"/>
</dbReference>
<dbReference type="PANTHER" id="PTHR42789:SF1">
    <property type="entry name" value="D-ISOMER SPECIFIC 2-HYDROXYACID DEHYDROGENASE FAMILY PROTEIN (AFU_ORTHOLOGUE AFUA_6G10090)"/>
    <property type="match status" value="1"/>
</dbReference>
<dbReference type="GO" id="GO:0051287">
    <property type="term" value="F:NAD binding"/>
    <property type="evidence" value="ECO:0007669"/>
    <property type="project" value="InterPro"/>
</dbReference>
<dbReference type="Pfam" id="PF00389">
    <property type="entry name" value="2-Hacid_dh"/>
    <property type="match status" value="1"/>
</dbReference>
<keyword evidence="2" id="KW-0560">Oxidoreductase</keyword>
<keyword evidence="3" id="KW-0520">NAD</keyword>
<dbReference type="AlphaFoldDB" id="X1SVX5"/>